<dbReference type="GO" id="GO:0005737">
    <property type="term" value="C:cytoplasm"/>
    <property type="evidence" value="ECO:0007669"/>
    <property type="project" value="InterPro"/>
</dbReference>
<dbReference type="CDD" id="cd04238">
    <property type="entry name" value="AAK_NAGK-like"/>
    <property type="match status" value="1"/>
</dbReference>
<dbReference type="PANTHER" id="PTHR23342">
    <property type="entry name" value="N-ACETYLGLUTAMATE SYNTHASE"/>
    <property type="match status" value="1"/>
</dbReference>
<keyword evidence="5" id="KW-0418">Kinase</keyword>
<comment type="pathway">
    <text evidence="7">Amino-acid biosynthesis.</text>
</comment>
<evidence type="ECO:0000256" key="2">
    <source>
        <dbReference type="ARBA" id="ARBA00022605"/>
    </source>
</evidence>
<proteinExistence type="predicted"/>
<accession>A0A6J6S2T6</accession>
<evidence type="ECO:0000313" key="9">
    <source>
        <dbReference type="EMBL" id="CAB4729134.1"/>
    </source>
</evidence>
<dbReference type="PANTHER" id="PTHR23342:SF0">
    <property type="entry name" value="N-ACETYLGLUTAMATE SYNTHASE, MITOCHONDRIAL"/>
    <property type="match status" value="1"/>
</dbReference>
<dbReference type="InterPro" id="IPR001048">
    <property type="entry name" value="Asp/Glu/Uridylate_kinase"/>
</dbReference>
<protein>
    <submittedName>
        <fullName evidence="9">Unannotated protein</fullName>
    </submittedName>
</protein>
<sequence>MILFKYGGHAITNDQGIDPVLVLLAERIKAGEKIVIVHGGGPAINRELDVHGIKSEFVGGFRKTTPEVLEVVQRTLCGEVLRGLVNQLIALEINAVGLTAGDGNLIRAKISKPELGLVGEVLSTNPKFLFELMDNGVTPVISPLSITFDGQVVNMNADIVAGAIGGSLGADFVLFSTDVAGIFRNWPDETSFIESISVEELIQISHTFEGGMIPKAEAAINAIKSGAKKVQIFDGRSVDNVKNALVFNGGTLVTSS</sequence>
<reference evidence="9" key="1">
    <citation type="submission" date="2020-05" db="EMBL/GenBank/DDBJ databases">
        <authorList>
            <person name="Chiriac C."/>
            <person name="Salcher M."/>
            <person name="Ghai R."/>
            <person name="Kavagutti S V."/>
        </authorList>
    </citation>
    <scope>NUCLEOTIDE SEQUENCE</scope>
</reference>
<dbReference type="GO" id="GO:0003991">
    <property type="term" value="F:acetylglutamate kinase activity"/>
    <property type="evidence" value="ECO:0007669"/>
    <property type="project" value="TreeGrafter"/>
</dbReference>
<evidence type="ECO:0000256" key="1">
    <source>
        <dbReference type="ARBA" id="ARBA00022571"/>
    </source>
</evidence>
<evidence type="ECO:0000256" key="7">
    <source>
        <dbReference type="ARBA" id="ARBA00029440"/>
    </source>
</evidence>
<dbReference type="InterPro" id="IPR004662">
    <property type="entry name" value="AcgluKinase_fam"/>
</dbReference>
<dbReference type="GO" id="GO:0006526">
    <property type="term" value="P:L-arginine biosynthetic process"/>
    <property type="evidence" value="ECO:0007669"/>
    <property type="project" value="UniProtKB-KW"/>
</dbReference>
<evidence type="ECO:0000256" key="3">
    <source>
        <dbReference type="ARBA" id="ARBA00022679"/>
    </source>
</evidence>
<keyword evidence="6" id="KW-0067">ATP-binding</keyword>
<dbReference type="SUPFAM" id="SSF53633">
    <property type="entry name" value="Carbamate kinase-like"/>
    <property type="match status" value="1"/>
</dbReference>
<dbReference type="PRINTS" id="PR00474">
    <property type="entry name" value="GLU5KINASE"/>
</dbReference>
<keyword evidence="1" id="KW-0055">Arginine biosynthesis</keyword>
<name>A0A6J6S2T6_9ZZZZ</name>
<dbReference type="PIRSF" id="PIRSF000728">
    <property type="entry name" value="NAGK"/>
    <property type="match status" value="1"/>
</dbReference>
<keyword evidence="3" id="KW-0808">Transferase</keyword>
<evidence type="ECO:0000256" key="6">
    <source>
        <dbReference type="ARBA" id="ARBA00022840"/>
    </source>
</evidence>
<dbReference type="AlphaFoldDB" id="A0A6J6S2T6"/>
<organism evidence="9">
    <name type="scientific">freshwater metagenome</name>
    <dbReference type="NCBI Taxonomy" id="449393"/>
    <lineage>
        <taxon>unclassified sequences</taxon>
        <taxon>metagenomes</taxon>
        <taxon>ecological metagenomes</taxon>
    </lineage>
</organism>
<dbReference type="GO" id="GO:0005524">
    <property type="term" value="F:ATP binding"/>
    <property type="evidence" value="ECO:0007669"/>
    <property type="project" value="UniProtKB-KW"/>
</dbReference>
<gene>
    <name evidence="9" type="ORF">UFOPK2782_00198</name>
</gene>
<dbReference type="NCBIfam" id="TIGR00761">
    <property type="entry name" value="argB"/>
    <property type="match status" value="1"/>
</dbReference>
<dbReference type="Gene3D" id="3.40.1160.10">
    <property type="entry name" value="Acetylglutamate kinase-like"/>
    <property type="match status" value="1"/>
</dbReference>
<keyword evidence="2" id="KW-0028">Amino-acid biosynthesis</keyword>
<dbReference type="InterPro" id="IPR036393">
    <property type="entry name" value="AceGlu_kinase-like_sf"/>
</dbReference>
<evidence type="ECO:0000256" key="4">
    <source>
        <dbReference type="ARBA" id="ARBA00022741"/>
    </source>
</evidence>
<keyword evidence="4" id="KW-0547">Nucleotide-binding</keyword>
<dbReference type="EMBL" id="CAEZYS010000013">
    <property type="protein sequence ID" value="CAB4729134.1"/>
    <property type="molecule type" value="Genomic_DNA"/>
</dbReference>
<feature type="domain" description="Aspartate/glutamate/uridylate kinase" evidence="8">
    <location>
        <begin position="2"/>
        <end position="234"/>
    </location>
</feature>
<dbReference type="Pfam" id="PF00696">
    <property type="entry name" value="AA_kinase"/>
    <property type="match status" value="1"/>
</dbReference>
<evidence type="ECO:0000259" key="8">
    <source>
        <dbReference type="Pfam" id="PF00696"/>
    </source>
</evidence>
<evidence type="ECO:0000256" key="5">
    <source>
        <dbReference type="ARBA" id="ARBA00022777"/>
    </source>
</evidence>
<dbReference type="InterPro" id="IPR001057">
    <property type="entry name" value="Glu/AcGlu_kinase"/>
</dbReference>